<evidence type="ECO:0000313" key="4">
    <source>
        <dbReference type="Proteomes" id="UP000664209"/>
    </source>
</evidence>
<accession>A0A939LSS1</accession>
<dbReference type="AlphaFoldDB" id="A0A939LSS1"/>
<dbReference type="RefSeq" id="WP_208055087.1">
    <property type="nucleotide sequence ID" value="NZ_JAGEMK010000002.1"/>
</dbReference>
<feature type="region of interest" description="Disordered" evidence="1">
    <location>
        <begin position="81"/>
        <end position="109"/>
    </location>
</feature>
<dbReference type="Proteomes" id="UP000664209">
    <property type="component" value="Unassembled WGS sequence"/>
</dbReference>
<keyword evidence="2" id="KW-0812">Transmembrane</keyword>
<gene>
    <name evidence="3" type="ORF">J4G33_06390</name>
</gene>
<keyword evidence="4" id="KW-1185">Reference proteome</keyword>
<protein>
    <recommendedName>
        <fullName evidence="5">Growth/differentiation factor</fullName>
    </recommendedName>
</protein>
<comment type="caution">
    <text evidence="3">The sequence shown here is derived from an EMBL/GenBank/DDBJ whole genome shotgun (WGS) entry which is preliminary data.</text>
</comment>
<keyword evidence="2" id="KW-1133">Transmembrane helix</keyword>
<evidence type="ECO:0000256" key="2">
    <source>
        <dbReference type="SAM" id="Phobius"/>
    </source>
</evidence>
<name>A0A939LSS1_9CELL</name>
<evidence type="ECO:0000313" key="3">
    <source>
        <dbReference type="EMBL" id="MBO1751429.1"/>
    </source>
</evidence>
<reference evidence="3" key="1">
    <citation type="submission" date="2021-03" db="EMBL/GenBank/DDBJ databases">
        <title>Actinotalea soli sp. nov., isolated from soil.</title>
        <authorList>
            <person name="Ping W."/>
            <person name="Zhang J."/>
        </authorList>
    </citation>
    <scope>NUCLEOTIDE SEQUENCE</scope>
    <source>
        <strain evidence="3">BY-33</strain>
    </source>
</reference>
<feature type="compositionally biased region" description="Polar residues" evidence="1">
    <location>
        <begin position="81"/>
        <end position="93"/>
    </location>
</feature>
<organism evidence="3 4">
    <name type="scientific">Actinotalea soli</name>
    <dbReference type="NCBI Taxonomy" id="2819234"/>
    <lineage>
        <taxon>Bacteria</taxon>
        <taxon>Bacillati</taxon>
        <taxon>Actinomycetota</taxon>
        <taxon>Actinomycetes</taxon>
        <taxon>Micrococcales</taxon>
        <taxon>Cellulomonadaceae</taxon>
        <taxon>Actinotalea</taxon>
    </lineage>
</organism>
<keyword evidence="2" id="KW-0472">Membrane</keyword>
<feature type="transmembrane region" description="Helical" evidence="2">
    <location>
        <begin position="29"/>
        <end position="46"/>
    </location>
</feature>
<proteinExistence type="predicted"/>
<evidence type="ECO:0008006" key="5">
    <source>
        <dbReference type="Google" id="ProtNLM"/>
    </source>
</evidence>
<dbReference type="EMBL" id="JAGEMK010000002">
    <property type="protein sequence ID" value="MBO1751429.1"/>
    <property type="molecule type" value="Genomic_DNA"/>
</dbReference>
<sequence length="109" mass="11903">MDMSVLADAATGISFTIGTGSDGGDGSNFGLLLLLAGPVFYGLMYLRYRNSDKRHRHESETRAEMHDLKVRDDRIKSIKGVSNSRMRGANNTEVRGARRGITETLGLGD</sequence>
<evidence type="ECO:0000256" key="1">
    <source>
        <dbReference type="SAM" id="MobiDB-lite"/>
    </source>
</evidence>